<proteinExistence type="predicted"/>
<name>A0ABR4CEE2_9HELO</name>
<evidence type="ECO:0000256" key="1">
    <source>
        <dbReference type="SAM" id="MobiDB-lite"/>
    </source>
</evidence>
<dbReference type="NCBIfam" id="TIGR02464">
    <property type="entry name" value="ribofla_fusion"/>
    <property type="match status" value="1"/>
</dbReference>
<comment type="caution">
    <text evidence="3">The sequence shown here is derived from an EMBL/GenBank/DDBJ whole genome shotgun (WGS) entry which is preliminary data.</text>
</comment>
<protein>
    <recommendedName>
        <fullName evidence="2">NADAR domain-containing protein</fullName>
    </recommendedName>
</protein>
<dbReference type="EMBL" id="JAZHXI010000009">
    <property type="protein sequence ID" value="KAL2068067.1"/>
    <property type="molecule type" value="Genomic_DNA"/>
</dbReference>
<dbReference type="Gene3D" id="1.10.357.40">
    <property type="entry name" value="YbiA-like"/>
    <property type="match status" value="1"/>
</dbReference>
<dbReference type="Pfam" id="PF08719">
    <property type="entry name" value="NADAR"/>
    <property type="match status" value="1"/>
</dbReference>
<evidence type="ECO:0000259" key="2">
    <source>
        <dbReference type="Pfam" id="PF08719"/>
    </source>
</evidence>
<evidence type="ECO:0000313" key="4">
    <source>
        <dbReference type="Proteomes" id="UP001595075"/>
    </source>
</evidence>
<feature type="compositionally biased region" description="Basic residues" evidence="1">
    <location>
        <begin position="1"/>
        <end position="12"/>
    </location>
</feature>
<sequence length="253" mass="29567">MRPHQRPKKATRGHPGNTSSEIEDPNFPIFFYMPNDHPYSLFCQWKSTSFTVPRESLTWLRIAHPGHADISSNPTEPPNVASAPTNLSFNCAEQFMMFCKALYFHHKHSANLIMSTTSPSLQKKYGRAIPDFQDFLWRQSCERVAFEGNWWKFARNEARRNFLLGTGEKMLCEASSMDRRWGIGYKENHAMRYRGNWGENLLGKAIMRVRQKVRERLKEMEFEGRNAEDWELPGKEMWVANDEGITTARQESR</sequence>
<dbReference type="InterPro" id="IPR037238">
    <property type="entry name" value="YbiA-like_sf"/>
</dbReference>
<gene>
    <name evidence="3" type="ORF">VTL71DRAFT_16165</name>
</gene>
<feature type="domain" description="NADAR" evidence="2">
    <location>
        <begin position="30"/>
        <end position="214"/>
    </location>
</feature>
<dbReference type="Proteomes" id="UP001595075">
    <property type="component" value="Unassembled WGS sequence"/>
</dbReference>
<evidence type="ECO:0000313" key="3">
    <source>
        <dbReference type="EMBL" id="KAL2068067.1"/>
    </source>
</evidence>
<feature type="region of interest" description="Disordered" evidence="1">
    <location>
        <begin position="1"/>
        <end position="22"/>
    </location>
</feature>
<reference evidence="3 4" key="1">
    <citation type="journal article" date="2024" name="Commun. Biol.">
        <title>Comparative genomic analysis of thermophilic fungi reveals convergent evolutionary adaptations and gene losses.</title>
        <authorList>
            <person name="Steindorff A.S."/>
            <person name="Aguilar-Pontes M.V."/>
            <person name="Robinson A.J."/>
            <person name="Andreopoulos B."/>
            <person name="LaButti K."/>
            <person name="Kuo A."/>
            <person name="Mondo S."/>
            <person name="Riley R."/>
            <person name="Otillar R."/>
            <person name="Haridas S."/>
            <person name="Lipzen A."/>
            <person name="Grimwood J."/>
            <person name="Schmutz J."/>
            <person name="Clum A."/>
            <person name="Reid I.D."/>
            <person name="Moisan M.C."/>
            <person name="Butler G."/>
            <person name="Nguyen T.T.M."/>
            <person name="Dewar K."/>
            <person name="Conant G."/>
            <person name="Drula E."/>
            <person name="Henrissat B."/>
            <person name="Hansel C."/>
            <person name="Singer S."/>
            <person name="Hutchinson M.I."/>
            <person name="de Vries R.P."/>
            <person name="Natvig D.O."/>
            <person name="Powell A.J."/>
            <person name="Tsang A."/>
            <person name="Grigoriev I.V."/>
        </authorList>
    </citation>
    <scope>NUCLEOTIDE SEQUENCE [LARGE SCALE GENOMIC DNA]</scope>
    <source>
        <strain evidence="3 4">CBS 494.80</strain>
    </source>
</reference>
<dbReference type="SUPFAM" id="SSF143990">
    <property type="entry name" value="YbiA-like"/>
    <property type="match status" value="1"/>
</dbReference>
<keyword evidence="4" id="KW-1185">Reference proteome</keyword>
<dbReference type="InterPro" id="IPR012816">
    <property type="entry name" value="NADAR"/>
</dbReference>
<organism evidence="3 4">
    <name type="scientific">Oculimacula yallundae</name>
    <dbReference type="NCBI Taxonomy" id="86028"/>
    <lineage>
        <taxon>Eukaryota</taxon>
        <taxon>Fungi</taxon>
        <taxon>Dikarya</taxon>
        <taxon>Ascomycota</taxon>
        <taxon>Pezizomycotina</taxon>
        <taxon>Leotiomycetes</taxon>
        <taxon>Helotiales</taxon>
        <taxon>Ploettnerulaceae</taxon>
        <taxon>Oculimacula</taxon>
    </lineage>
</organism>
<dbReference type="CDD" id="cd15457">
    <property type="entry name" value="NADAR"/>
    <property type="match status" value="1"/>
</dbReference>
<accession>A0ABR4CEE2</accession>